<dbReference type="Pfam" id="PF12833">
    <property type="entry name" value="HTH_18"/>
    <property type="match status" value="1"/>
</dbReference>
<evidence type="ECO:0000313" key="6">
    <source>
        <dbReference type="Proteomes" id="UP000289200"/>
    </source>
</evidence>
<sequence length="329" mass="36909">MLNRFRLFSAEDIGDHRALVRARVPDCLSLEPIDDGPFRSDVAAFPFAGEPDSSWLASVFHAPGLTVEFDSRAAVWLMVPFSAWITVALGRRMREIRGGGVGGLLPVEEQRIRRTAGHHLMLRVDPSRLANAMAAFECDAAIASILDEQFFEPRLTGLQEAVDEVRRLVHSLDREPDEILDLATFRAASDQLLVLRLAYVLAVAAAPDGRPAIHRHDPALRRADEYIRAHADDNVDLIRLAQHVGLSLRSLQVMFRRTFDCTLVQYIRRHRLAMARRRLEAASDATIAEIARSSGFAHLGRFTAAYRAEFGELPRQTRQRSRRTLSTDG</sequence>
<reference evidence="6" key="1">
    <citation type="submission" date="2018-10" db="EMBL/GenBank/DDBJ databases">
        <authorList>
            <person name="Peiro R."/>
            <person name="Begona"/>
            <person name="Cbmso G."/>
            <person name="Lopez M."/>
            <person name="Gonzalez S."/>
            <person name="Sacristan E."/>
            <person name="Castillo E."/>
        </authorList>
    </citation>
    <scope>NUCLEOTIDE SEQUENCE [LARGE SCALE GENOMIC DNA]</scope>
</reference>
<keyword evidence="6" id="KW-1185">Reference proteome</keyword>
<dbReference type="EMBL" id="UWOC01000142">
    <property type="protein sequence ID" value="VCU09191.1"/>
    <property type="molecule type" value="Genomic_DNA"/>
</dbReference>
<dbReference type="InterPro" id="IPR009057">
    <property type="entry name" value="Homeodomain-like_sf"/>
</dbReference>
<accession>A0A447CV84</accession>
<evidence type="ECO:0000256" key="3">
    <source>
        <dbReference type="ARBA" id="ARBA00023163"/>
    </source>
</evidence>
<dbReference type="InterPro" id="IPR018060">
    <property type="entry name" value="HTH_AraC"/>
</dbReference>
<keyword evidence="2" id="KW-0238">DNA-binding</keyword>
<dbReference type="PROSITE" id="PS01124">
    <property type="entry name" value="HTH_ARAC_FAMILY_2"/>
    <property type="match status" value="1"/>
</dbReference>
<gene>
    <name evidence="5" type="primary">btr_2</name>
    <name evidence="5" type="ORF">RHODGE_RHODGE_02363</name>
</gene>
<name>A0A447CV84_9BRAD</name>
<dbReference type="Proteomes" id="UP000289200">
    <property type="component" value="Unassembled WGS sequence"/>
</dbReference>
<dbReference type="Gene3D" id="1.10.10.60">
    <property type="entry name" value="Homeodomain-like"/>
    <property type="match status" value="1"/>
</dbReference>
<dbReference type="OrthoDB" id="7285481at2"/>
<dbReference type="SUPFAM" id="SSF46689">
    <property type="entry name" value="Homeodomain-like"/>
    <property type="match status" value="2"/>
</dbReference>
<evidence type="ECO:0000259" key="4">
    <source>
        <dbReference type="PROSITE" id="PS01124"/>
    </source>
</evidence>
<proteinExistence type="predicted"/>
<dbReference type="InterPro" id="IPR018062">
    <property type="entry name" value="HTH_AraC-typ_CS"/>
</dbReference>
<keyword evidence="3" id="KW-0804">Transcription</keyword>
<dbReference type="PANTHER" id="PTHR47893">
    <property type="entry name" value="REGULATORY PROTEIN PCHR"/>
    <property type="match status" value="1"/>
</dbReference>
<evidence type="ECO:0000256" key="2">
    <source>
        <dbReference type="ARBA" id="ARBA00023125"/>
    </source>
</evidence>
<keyword evidence="1" id="KW-0805">Transcription regulation</keyword>
<dbReference type="GO" id="GO:0003700">
    <property type="term" value="F:DNA-binding transcription factor activity"/>
    <property type="evidence" value="ECO:0007669"/>
    <property type="project" value="InterPro"/>
</dbReference>
<protein>
    <submittedName>
        <fullName evidence="5">HTH-type transcriptional activator Btr</fullName>
    </submittedName>
</protein>
<dbReference type="PROSITE" id="PS00041">
    <property type="entry name" value="HTH_ARAC_FAMILY_1"/>
    <property type="match status" value="1"/>
</dbReference>
<evidence type="ECO:0000256" key="1">
    <source>
        <dbReference type="ARBA" id="ARBA00023015"/>
    </source>
</evidence>
<dbReference type="GO" id="GO:0043565">
    <property type="term" value="F:sequence-specific DNA binding"/>
    <property type="evidence" value="ECO:0007669"/>
    <property type="project" value="InterPro"/>
</dbReference>
<dbReference type="InterPro" id="IPR053142">
    <property type="entry name" value="PchR_regulatory_protein"/>
</dbReference>
<dbReference type="PANTHER" id="PTHR47893:SF1">
    <property type="entry name" value="REGULATORY PROTEIN PCHR"/>
    <property type="match status" value="1"/>
</dbReference>
<dbReference type="AlphaFoldDB" id="A0A447CV84"/>
<comment type="caution">
    <text evidence="5">The sequence shown here is derived from an EMBL/GenBank/DDBJ whole genome shotgun (WGS) entry which is preliminary data.</text>
</comment>
<organism evidence="5 6">
    <name type="scientific">Rhodoplanes serenus</name>
    <dbReference type="NCBI Taxonomy" id="200615"/>
    <lineage>
        <taxon>Bacteria</taxon>
        <taxon>Pseudomonadati</taxon>
        <taxon>Pseudomonadota</taxon>
        <taxon>Alphaproteobacteria</taxon>
        <taxon>Hyphomicrobiales</taxon>
        <taxon>Nitrobacteraceae</taxon>
        <taxon>Rhodoplanes</taxon>
    </lineage>
</organism>
<evidence type="ECO:0000313" key="5">
    <source>
        <dbReference type="EMBL" id="VCU09191.1"/>
    </source>
</evidence>
<feature type="domain" description="HTH araC/xylS-type" evidence="4">
    <location>
        <begin position="221"/>
        <end position="320"/>
    </location>
</feature>
<dbReference type="SMART" id="SM00342">
    <property type="entry name" value="HTH_ARAC"/>
    <property type="match status" value="1"/>
</dbReference>